<comment type="caution">
    <text evidence="1">The sequence shown here is derived from an EMBL/GenBank/DDBJ whole genome shotgun (WGS) entry which is preliminary data.</text>
</comment>
<dbReference type="EMBL" id="JARVKF010000422">
    <property type="protein sequence ID" value="KAK9414755.1"/>
    <property type="molecule type" value="Genomic_DNA"/>
</dbReference>
<protein>
    <submittedName>
        <fullName evidence="1">Uncharacterized protein</fullName>
    </submittedName>
</protein>
<name>A0ABR2UJF1_9PEZI</name>
<gene>
    <name evidence="1" type="ORF">SUNI508_10873</name>
</gene>
<evidence type="ECO:0000313" key="2">
    <source>
        <dbReference type="Proteomes" id="UP001408356"/>
    </source>
</evidence>
<keyword evidence="2" id="KW-1185">Reference proteome</keyword>
<organism evidence="1 2">
    <name type="scientific">Seiridium unicorne</name>
    <dbReference type="NCBI Taxonomy" id="138068"/>
    <lineage>
        <taxon>Eukaryota</taxon>
        <taxon>Fungi</taxon>
        <taxon>Dikarya</taxon>
        <taxon>Ascomycota</taxon>
        <taxon>Pezizomycotina</taxon>
        <taxon>Sordariomycetes</taxon>
        <taxon>Xylariomycetidae</taxon>
        <taxon>Amphisphaeriales</taxon>
        <taxon>Sporocadaceae</taxon>
        <taxon>Seiridium</taxon>
    </lineage>
</organism>
<sequence>MPRTSATNMWKFIARFISSNNIQPQVRPGLFNQLHNLPHIDSALTIHQRLDAVRFIQSNIEKQLSEIQGPCIPSTAPYRSLQLLYLAEAILVQVQRACRTVMYGTVPLDRIDEVTDVMEGWRELEARHDELLFQVESRLV</sequence>
<evidence type="ECO:0000313" key="1">
    <source>
        <dbReference type="EMBL" id="KAK9414755.1"/>
    </source>
</evidence>
<accession>A0ABR2UJF1</accession>
<dbReference type="Proteomes" id="UP001408356">
    <property type="component" value="Unassembled WGS sequence"/>
</dbReference>
<reference evidence="1 2" key="1">
    <citation type="journal article" date="2024" name="J. Plant Pathol.">
        <title>Sequence and assembly of the genome of Seiridium unicorne, isolate CBS 538.82, causal agent of cypress canker disease.</title>
        <authorList>
            <person name="Scali E."/>
            <person name="Rocca G.D."/>
            <person name="Danti R."/>
            <person name="Garbelotto M."/>
            <person name="Barberini S."/>
            <person name="Baroncelli R."/>
            <person name="Emiliani G."/>
        </authorList>
    </citation>
    <scope>NUCLEOTIDE SEQUENCE [LARGE SCALE GENOMIC DNA]</scope>
    <source>
        <strain evidence="1 2">BM-138-508</strain>
    </source>
</reference>
<proteinExistence type="predicted"/>